<evidence type="ECO:0000313" key="1">
    <source>
        <dbReference type="EMBL" id="CAJ1056048.1"/>
    </source>
</evidence>
<dbReference type="Proteomes" id="UP001178508">
    <property type="component" value="Chromosome 5"/>
</dbReference>
<organism evidence="1 2">
    <name type="scientific">Xyrichtys novacula</name>
    <name type="common">Pearly razorfish</name>
    <name type="synonym">Hemipteronotus novacula</name>
    <dbReference type="NCBI Taxonomy" id="13765"/>
    <lineage>
        <taxon>Eukaryota</taxon>
        <taxon>Metazoa</taxon>
        <taxon>Chordata</taxon>
        <taxon>Craniata</taxon>
        <taxon>Vertebrata</taxon>
        <taxon>Euteleostomi</taxon>
        <taxon>Actinopterygii</taxon>
        <taxon>Neopterygii</taxon>
        <taxon>Teleostei</taxon>
        <taxon>Neoteleostei</taxon>
        <taxon>Acanthomorphata</taxon>
        <taxon>Eupercaria</taxon>
        <taxon>Labriformes</taxon>
        <taxon>Labridae</taxon>
        <taxon>Xyrichtys</taxon>
    </lineage>
</organism>
<keyword evidence="2" id="KW-1185">Reference proteome</keyword>
<sequence>NKGGDEYTEAPLLSTLLTDLLQNGPRTVFRDETGILGGLGSLPSDRGREPGCHGNKTIVLDMVLETLFLMWDVSKQALTLQQPPEPVVKLCRLKCLRLLLSLTSREDEEKKLKTPNSV</sequence>
<reference evidence="1" key="1">
    <citation type="submission" date="2023-08" db="EMBL/GenBank/DDBJ databases">
        <authorList>
            <person name="Alioto T."/>
            <person name="Alioto T."/>
            <person name="Gomez Garrido J."/>
        </authorList>
    </citation>
    <scope>NUCLEOTIDE SEQUENCE</scope>
</reference>
<name>A0AAV1F5P9_XYRNO</name>
<dbReference type="EMBL" id="OY660868">
    <property type="protein sequence ID" value="CAJ1056048.1"/>
    <property type="molecule type" value="Genomic_DNA"/>
</dbReference>
<accession>A0AAV1F5P9</accession>
<protein>
    <submittedName>
        <fullName evidence="1">Uncharacterized protein</fullName>
    </submittedName>
</protein>
<gene>
    <name evidence="1" type="ORF">XNOV1_A020040</name>
</gene>
<proteinExistence type="predicted"/>
<dbReference type="AlphaFoldDB" id="A0AAV1F5P9"/>
<evidence type="ECO:0000313" key="2">
    <source>
        <dbReference type="Proteomes" id="UP001178508"/>
    </source>
</evidence>
<feature type="non-terminal residue" evidence="1">
    <location>
        <position position="118"/>
    </location>
</feature>